<reference evidence="1" key="1">
    <citation type="journal article" date="2021" name="Proc. Natl. Acad. Sci. U.S.A.">
        <title>Global biogeography of chemosynthetic symbionts reveals both localized and globally distributed symbiont groups. .</title>
        <authorList>
            <person name="Osvatic J.T."/>
            <person name="Wilkins L.G.E."/>
            <person name="Leibrecht L."/>
            <person name="Leray M."/>
            <person name="Zauner S."/>
            <person name="Polzin J."/>
            <person name="Camacho Y."/>
            <person name="Gros O."/>
            <person name="van Gils J.A."/>
            <person name="Eisen J.A."/>
            <person name="Petersen J.M."/>
            <person name="Yuen B."/>
        </authorList>
    </citation>
    <scope>NUCLEOTIDE SEQUENCE</scope>
    <source>
        <strain evidence="1">MAGclacostrist064TRANS</strain>
    </source>
</reference>
<organism evidence="1 2">
    <name type="scientific">Candidatus Thiodiazotropha taylori</name>
    <dbReference type="NCBI Taxonomy" id="2792791"/>
    <lineage>
        <taxon>Bacteria</taxon>
        <taxon>Pseudomonadati</taxon>
        <taxon>Pseudomonadota</taxon>
        <taxon>Gammaproteobacteria</taxon>
        <taxon>Chromatiales</taxon>
        <taxon>Sedimenticolaceae</taxon>
        <taxon>Candidatus Thiodiazotropha</taxon>
    </lineage>
</organism>
<protein>
    <recommendedName>
        <fullName evidence="3">TnsA endonuclease N-terminal domain-containing protein</fullName>
    </recommendedName>
</protein>
<evidence type="ECO:0000313" key="2">
    <source>
        <dbReference type="Proteomes" id="UP000886667"/>
    </source>
</evidence>
<dbReference type="EMBL" id="JAEPCM010000858">
    <property type="protein sequence ID" value="MCG7949179.1"/>
    <property type="molecule type" value="Genomic_DNA"/>
</dbReference>
<accession>A0A9E4N830</accession>
<gene>
    <name evidence="1" type="ORF">JAZ07_22810</name>
</gene>
<sequence length="227" mass="26484">MTEHTLPFDPRLARQVKAESLEPHQHPTSPAFMTACDFHRQHMIKHPFASDFHSYSELLHACLLEGDPTVISYVPQPYRLRVQKKRYTPDCHIVSEGEPQRVVELRPGGKMPEHEKLALVAFFQQFRTVFEVISNESVLEREMEALNWREIVQILHQARQFTTTDAEQQVLERLTQKGPCSLGDIIDDGDRERTYLLEIALFRLLHRGYLRAELHEAPLDYDTEVTR</sequence>
<dbReference type="Proteomes" id="UP000886667">
    <property type="component" value="Unassembled WGS sequence"/>
</dbReference>
<dbReference type="AlphaFoldDB" id="A0A9E4N830"/>
<name>A0A9E4N830_9GAMM</name>
<proteinExistence type="predicted"/>
<evidence type="ECO:0008006" key="3">
    <source>
        <dbReference type="Google" id="ProtNLM"/>
    </source>
</evidence>
<comment type="caution">
    <text evidence="1">The sequence shown here is derived from an EMBL/GenBank/DDBJ whole genome shotgun (WGS) entry which is preliminary data.</text>
</comment>
<evidence type="ECO:0000313" key="1">
    <source>
        <dbReference type="EMBL" id="MCG7949179.1"/>
    </source>
</evidence>